<gene>
    <name evidence="1" type="ORF">PsorP6_007816</name>
</gene>
<keyword evidence="2" id="KW-1185">Reference proteome</keyword>
<sequence length="73" mass="7752">MTVSTYACTSQVLLALAVTQVPQSAYSYRMSGFHEAVEGWPERDSHQALNAVVALGAGLTVLGPSLSKAHYRG</sequence>
<dbReference type="EMBL" id="CM047582">
    <property type="protein sequence ID" value="KAI9915370.1"/>
    <property type="molecule type" value="Genomic_DNA"/>
</dbReference>
<proteinExistence type="predicted"/>
<evidence type="ECO:0000313" key="2">
    <source>
        <dbReference type="Proteomes" id="UP001163321"/>
    </source>
</evidence>
<dbReference type="Proteomes" id="UP001163321">
    <property type="component" value="Chromosome 3"/>
</dbReference>
<comment type="caution">
    <text evidence="1">The sequence shown here is derived from an EMBL/GenBank/DDBJ whole genome shotgun (WGS) entry which is preliminary data.</text>
</comment>
<organism evidence="1 2">
    <name type="scientific">Peronosclerospora sorghi</name>
    <dbReference type="NCBI Taxonomy" id="230839"/>
    <lineage>
        <taxon>Eukaryota</taxon>
        <taxon>Sar</taxon>
        <taxon>Stramenopiles</taxon>
        <taxon>Oomycota</taxon>
        <taxon>Peronosporomycetes</taxon>
        <taxon>Peronosporales</taxon>
        <taxon>Peronosporaceae</taxon>
        <taxon>Peronosclerospora</taxon>
    </lineage>
</organism>
<protein>
    <submittedName>
        <fullName evidence="1">Uncharacterized protein</fullName>
    </submittedName>
</protein>
<name>A0ACC0W975_9STRA</name>
<reference evidence="1 2" key="1">
    <citation type="journal article" date="2022" name="bioRxiv">
        <title>The genome of the oomycete Peronosclerospora sorghi, a cosmopolitan pathogen of maize and sorghum, is inflated with dispersed pseudogenes.</title>
        <authorList>
            <person name="Fletcher K."/>
            <person name="Martin F."/>
            <person name="Isakeit T."/>
            <person name="Cavanaugh K."/>
            <person name="Magill C."/>
            <person name="Michelmore R."/>
        </authorList>
    </citation>
    <scope>NUCLEOTIDE SEQUENCE [LARGE SCALE GENOMIC DNA]</scope>
    <source>
        <strain evidence="1">P6</strain>
    </source>
</reference>
<evidence type="ECO:0000313" key="1">
    <source>
        <dbReference type="EMBL" id="KAI9915370.1"/>
    </source>
</evidence>
<accession>A0ACC0W975</accession>